<protein>
    <submittedName>
        <fullName evidence="1">Uncharacterized protein</fullName>
    </submittedName>
</protein>
<keyword evidence="2" id="KW-1185">Reference proteome</keyword>
<dbReference type="Proteomes" id="UP000236731">
    <property type="component" value="Unassembled WGS sequence"/>
</dbReference>
<gene>
    <name evidence="1" type="ORF">SAMN05421877_10591</name>
</gene>
<accession>A0A1H5XQU9</accession>
<proteinExistence type="predicted"/>
<name>A0A1H5XQU9_9SPHI</name>
<dbReference type="EMBL" id="FNUT01000005">
    <property type="protein sequence ID" value="SEG14169.1"/>
    <property type="molecule type" value="Genomic_DNA"/>
</dbReference>
<sequence length="518" mass="58339">MKQLIAIALLTLSVLTGCNKNEFENFEIEKSHTVTDSLLQAKYIDPLLKAEVIELTLRPIHNEAVSKFYLINKGGKFSMLGKSRQFANPAALNVSFGTSPVTATVDFTEASLFGAIISDLGQELTRGADHSYAFVTASEGSFELEGIQYGDRLTARILDPKSPSAQHILNNGIVKDYDDQEKVYHETPFIAFDYKGKPVQMVVDPFNSSVWVFYSNSTDFMDYIVGVDGYEPPVHAGITYSTSDLGDTLQFNNNVNLTPELVLKGLVWNSDRTAYTAWLQQGTSSQSMATKSGKLPFYSFTEMATFLNSQYLTRQYYLESAGNKQKIIYEILQKLSIVKDFKVDLNKVNTDPNYTKDWSPAMKTNLLKLVAKINSVNAPMKVTSFEVNTPSSFYDLGVFVLDYHIGIAPTFHFKLSDGRRTDSITYANNLVGVAYPHGSKTYYEYFGFDNPKSFKMVEPTTQNLVDVWPEFYEFIKPFDEAVVHIDYQPKSADDVLPRIRMHSQKTGDVFFGESFLKK</sequence>
<reference evidence="2" key="1">
    <citation type="submission" date="2016-10" db="EMBL/GenBank/DDBJ databases">
        <authorList>
            <person name="Varghese N."/>
            <person name="Submissions S."/>
        </authorList>
    </citation>
    <scope>NUCLEOTIDE SEQUENCE [LARGE SCALE GENOMIC DNA]</scope>
    <source>
        <strain evidence="2">DSM 22361</strain>
    </source>
</reference>
<evidence type="ECO:0000313" key="2">
    <source>
        <dbReference type="Proteomes" id="UP000236731"/>
    </source>
</evidence>
<organism evidence="1 2">
    <name type="scientific">Sphingobacterium lactis</name>
    <dbReference type="NCBI Taxonomy" id="797291"/>
    <lineage>
        <taxon>Bacteria</taxon>
        <taxon>Pseudomonadati</taxon>
        <taxon>Bacteroidota</taxon>
        <taxon>Sphingobacteriia</taxon>
        <taxon>Sphingobacteriales</taxon>
        <taxon>Sphingobacteriaceae</taxon>
        <taxon>Sphingobacterium</taxon>
    </lineage>
</organism>
<dbReference type="OrthoDB" id="9818006at2"/>
<dbReference type="PROSITE" id="PS51257">
    <property type="entry name" value="PROKAR_LIPOPROTEIN"/>
    <property type="match status" value="1"/>
</dbReference>
<dbReference type="RefSeq" id="WP_146060606.1">
    <property type="nucleotide sequence ID" value="NZ_CP049246.1"/>
</dbReference>
<dbReference type="AlphaFoldDB" id="A0A1H5XQU9"/>
<evidence type="ECO:0000313" key="1">
    <source>
        <dbReference type="EMBL" id="SEG14169.1"/>
    </source>
</evidence>